<organism evidence="2 3">
    <name type="scientific">Neptunicoccus cionae</name>
    <dbReference type="NCBI Taxonomy" id="2035344"/>
    <lineage>
        <taxon>Bacteria</taxon>
        <taxon>Pseudomonadati</taxon>
        <taxon>Pseudomonadota</taxon>
        <taxon>Alphaproteobacteria</taxon>
        <taxon>Rhodobacterales</taxon>
        <taxon>Paracoccaceae</taxon>
        <taxon>Neptunicoccus</taxon>
    </lineage>
</organism>
<proteinExistence type="predicted"/>
<accession>A0A916R1M8</accession>
<dbReference type="InterPro" id="IPR039422">
    <property type="entry name" value="MarR/SlyA-like"/>
</dbReference>
<evidence type="ECO:0000313" key="3">
    <source>
        <dbReference type="Proteomes" id="UP000628017"/>
    </source>
</evidence>
<dbReference type="InterPro" id="IPR036388">
    <property type="entry name" value="WH-like_DNA-bd_sf"/>
</dbReference>
<dbReference type="SUPFAM" id="SSF46785">
    <property type="entry name" value="Winged helix' DNA-binding domain"/>
    <property type="match status" value="1"/>
</dbReference>
<evidence type="ECO:0000259" key="1">
    <source>
        <dbReference type="PROSITE" id="PS50995"/>
    </source>
</evidence>
<keyword evidence="3" id="KW-1185">Reference proteome</keyword>
<dbReference type="Pfam" id="PF12802">
    <property type="entry name" value="MarR_2"/>
    <property type="match status" value="1"/>
</dbReference>
<dbReference type="Gene3D" id="1.10.10.10">
    <property type="entry name" value="Winged helix-like DNA-binding domain superfamily/Winged helix DNA-binding domain"/>
    <property type="match status" value="1"/>
</dbReference>
<evidence type="ECO:0000313" key="2">
    <source>
        <dbReference type="EMBL" id="GGA27521.1"/>
    </source>
</evidence>
<dbReference type="InterPro" id="IPR036390">
    <property type="entry name" value="WH_DNA-bd_sf"/>
</dbReference>
<dbReference type="RefSeq" id="WP_188677291.1">
    <property type="nucleotide sequence ID" value="NZ_BMKA01000004.1"/>
</dbReference>
<sequence>MPDLKMQIDDAPLVHGPQIENLSGALSFRISRLAAINERNGSHHFRNQLGVSLSEWRVIGLVAESEPMLTSTLREILVMDHGLLSRVVKELIARGLLSSQACQTDKRQIELTLTSEGRRLHNDCISFTIERNAVMASVLSPDEQAELNRLLDVMIAHNATLLKSKQDPRS</sequence>
<comment type="caution">
    <text evidence="2">The sequence shown here is derived from an EMBL/GenBank/DDBJ whole genome shotgun (WGS) entry which is preliminary data.</text>
</comment>
<reference evidence="2" key="1">
    <citation type="journal article" date="2014" name="Int. J. Syst. Evol. Microbiol.">
        <title>Complete genome sequence of Corynebacterium casei LMG S-19264T (=DSM 44701T), isolated from a smear-ripened cheese.</title>
        <authorList>
            <consortium name="US DOE Joint Genome Institute (JGI-PGF)"/>
            <person name="Walter F."/>
            <person name="Albersmeier A."/>
            <person name="Kalinowski J."/>
            <person name="Ruckert C."/>
        </authorList>
    </citation>
    <scope>NUCLEOTIDE SEQUENCE</scope>
    <source>
        <strain evidence="2">CGMCC 1.15880</strain>
    </source>
</reference>
<reference evidence="2" key="2">
    <citation type="submission" date="2020-09" db="EMBL/GenBank/DDBJ databases">
        <authorList>
            <person name="Sun Q."/>
            <person name="Zhou Y."/>
        </authorList>
    </citation>
    <scope>NUCLEOTIDE SEQUENCE</scope>
    <source>
        <strain evidence="2">CGMCC 1.15880</strain>
    </source>
</reference>
<dbReference type="EMBL" id="BMKA01000004">
    <property type="protein sequence ID" value="GGA27521.1"/>
    <property type="molecule type" value="Genomic_DNA"/>
</dbReference>
<dbReference type="InterPro" id="IPR000835">
    <property type="entry name" value="HTH_MarR-typ"/>
</dbReference>
<dbReference type="PROSITE" id="PS50995">
    <property type="entry name" value="HTH_MARR_2"/>
    <property type="match status" value="1"/>
</dbReference>
<dbReference type="PANTHER" id="PTHR33164:SF43">
    <property type="entry name" value="HTH-TYPE TRANSCRIPTIONAL REPRESSOR YETL"/>
    <property type="match status" value="1"/>
</dbReference>
<dbReference type="SMART" id="SM00347">
    <property type="entry name" value="HTH_MARR"/>
    <property type="match status" value="1"/>
</dbReference>
<dbReference type="Proteomes" id="UP000628017">
    <property type="component" value="Unassembled WGS sequence"/>
</dbReference>
<name>A0A916R1M8_9RHOB</name>
<protein>
    <recommendedName>
        <fullName evidence="1">HTH marR-type domain-containing protein</fullName>
    </recommendedName>
</protein>
<dbReference type="GO" id="GO:0006950">
    <property type="term" value="P:response to stress"/>
    <property type="evidence" value="ECO:0007669"/>
    <property type="project" value="TreeGrafter"/>
</dbReference>
<feature type="domain" description="HTH marR-type" evidence="1">
    <location>
        <begin position="1"/>
        <end position="156"/>
    </location>
</feature>
<gene>
    <name evidence="2" type="ORF">GCM10011498_30760</name>
</gene>
<dbReference type="GO" id="GO:0003700">
    <property type="term" value="F:DNA-binding transcription factor activity"/>
    <property type="evidence" value="ECO:0007669"/>
    <property type="project" value="InterPro"/>
</dbReference>
<dbReference type="AlphaFoldDB" id="A0A916R1M8"/>
<dbReference type="PANTHER" id="PTHR33164">
    <property type="entry name" value="TRANSCRIPTIONAL REGULATOR, MARR FAMILY"/>
    <property type="match status" value="1"/>
</dbReference>